<dbReference type="InterPro" id="IPR034151">
    <property type="entry name" value="TOPRIM_DnaG_bac"/>
</dbReference>
<dbReference type="InterPro" id="IPR019475">
    <property type="entry name" value="DNA_primase_DnaB-bd"/>
</dbReference>
<evidence type="ECO:0000256" key="10">
    <source>
        <dbReference type="ARBA" id="ARBA00022842"/>
    </source>
</evidence>
<keyword evidence="10" id="KW-0460">Magnesium</keyword>
<keyword evidence="4" id="KW-0808">Transferase</keyword>
<reference evidence="14" key="1">
    <citation type="submission" date="2020-05" db="EMBL/GenBank/DDBJ databases">
        <authorList>
            <person name="Chiriac C."/>
            <person name="Salcher M."/>
            <person name="Ghai R."/>
            <person name="Kavagutti S V."/>
        </authorList>
    </citation>
    <scope>NUCLEOTIDE SEQUENCE</scope>
</reference>
<evidence type="ECO:0000256" key="2">
    <source>
        <dbReference type="ARBA" id="ARBA00022478"/>
    </source>
</evidence>
<dbReference type="CDD" id="cd03364">
    <property type="entry name" value="TOPRIM_DnaG_primases"/>
    <property type="match status" value="1"/>
</dbReference>
<accession>A0A6J7L0E6</accession>
<dbReference type="InterPro" id="IPR006171">
    <property type="entry name" value="TOPRIM_dom"/>
</dbReference>
<dbReference type="SMART" id="SM00493">
    <property type="entry name" value="TOPRIM"/>
    <property type="match status" value="1"/>
</dbReference>
<keyword evidence="7" id="KW-0479">Metal-binding</keyword>
<evidence type="ECO:0000256" key="4">
    <source>
        <dbReference type="ARBA" id="ARBA00022679"/>
    </source>
</evidence>
<dbReference type="InterPro" id="IPR030846">
    <property type="entry name" value="DnaG_bac"/>
</dbReference>
<dbReference type="FunFam" id="3.90.580.10:FF:000001">
    <property type="entry name" value="DNA primase"/>
    <property type="match status" value="1"/>
</dbReference>
<keyword evidence="12" id="KW-0804">Transcription</keyword>
<dbReference type="Gene3D" id="3.90.980.10">
    <property type="entry name" value="DNA primase, catalytic core, N-terminal domain"/>
    <property type="match status" value="1"/>
</dbReference>
<dbReference type="GO" id="GO:0000428">
    <property type="term" value="C:DNA-directed RNA polymerase complex"/>
    <property type="evidence" value="ECO:0007669"/>
    <property type="project" value="UniProtKB-KW"/>
</dbReference>
<dbReference type="InterPro" id="IPR002694">
    <property type="entry name" value="Znf_CHC2"/>
</dbReference>
<evidence type="ECO:0000259" key="13">
    <source>
        <dbReference type="PROSITE" id="PS50880"/>
    </source>
</evidence>
<dbReference type="Pfam" id="PF01807">
    <property type="entry name" value="Zn_ribbon_DnaG"/>
    <property type="match status" value="1"/>
</dbReference>
<dbReference type="Gene3D" id="1.10.860.10">
    <property type="entry name" value="DNAb Helicase, Chain A"/>
    <property type="match status" value="1"/>
</dbReference>
<evidence type="ECO:0000313" key="14">
    <source>
        <dbReference type="EMBL" id="CAB4961415.1"/>
    </source>
</evidence>
<dbReference type="GO" id="GO:0003899">
    <property type="term" value="F:DNA-directed RNA polymerase activity"/>
    <property type="evidence" value="ECO:0007669"/>
    <property type="project" value="InterPro"/>
</dbReference>
<keyword evidence="11" id="KW-0238">DNA-binding</keyword>
<dbReference type="HAMAP" id="MF_00974">
    <property type="entry name" value="DNA_primase_DnaG"/>
    <property type="match status" value="1"/>
</dbReference>
<gene>
    <name evidence="14" type="ORF">UFOPK3837_01080</name>
</gene>
<evidence type="ECO:0000256" key="8">
    <source>
        <dbReference type="ARBA" id="ARBA00022771"/>
    </source>
</evidence>
<dbReference type="GO" id="GO:0003677">
    <property type="term" value="F:DNA binding"/>
    <property type="evidence" value="ECO:0007669"/>
    <property type="project" value="UniProtKB-KW"/>
</dbReference>
<dbReference type="NCBIfam" id="TIGR01391">
    <property type="entry name" value="dnaG"/>
    <property type="match status" value="1"/>
</dbReference>
<organism evidence="14">
    <name type="scientific">freshwater metagenome</name>
    <dbReference type="NCBI Taxonomy" id="449393"/>
    <lineage>
        <taxon>unclassified sequences</taxon>
        <taxon>metagenomes</taxon>
        <taxon>ecological metagenomes</taxon>
    </lineage>
</organism>
<comment type="cofactor">
    <cofactor evidence="1">
        <name>Zn(2+)</name>
        <dbReference type="ChEBI" id="CHEBI:29105"/>
    </cofactor>
</comment>
<dbReference type="Gene3D" id="3.90.580.10">
    <property type="entry name" value="Zinc finger, CHC2-type domain"/>
    <property type="match status" value="1"/>
</dbReference>
<dbReference type="InterPro" id="IPR006295">
    <property type="entry name" value="DNA_primase_DnaG"/>
</dbReference>
<dbReference type="InterPro" id="IPR036977">
    <property type="entry name" value="DNA_primase_Znf_CHC2"/>
</dbReference>
<keyword evidence="2" id="KW-0240">DNA-directed RNA polymerase</keyword>
<sequence length="624" mass="68734">MAGRIKDSDKEELKSRINIADVIGEYVKLKPAGGGSFKGLCPFHGEKSPSFQVTPSKQMFYCFGCQTGGDVFRFLELHEKMAFPEAVDMLAARIGYQLSYEEGASRENGERARVLEANTLTAEFFRLALSSAEAEPGRKLMSDRGFDAAALELFGVGWAPKGWNNLTDHLKGKGFTDQELITAGLASSGDRGIFDKFRGRVVWPIRDTTNQVVGFGARKIFEDDKGPKYLNSAETPVYHKSKVLYGLDLAKKDISRSQRVVVVEGYTDVMACHLAGVTTAVATCGTAFSEDHIQVLNRLLGNDPANPAEVIFNFDPDEAGQKAAMKAFGNSSKFNAQTFVAIGPDGLDPSDLRQQRGDEAVLQMIEAKRPLLEFAVDRSVMKFDLNSREGQVSATRAGAVILAGIADPIQRSVYEKYLSEITSVDRAAISSLVNEEVKKTRNSRVSNLAIPTPLVDEPEPDVAVGFEPVDLRDPTNRRERWLLEVATQLPELLDAVTRNRIFRIYFSASRHVAIAKVIQDESANASEKLIDRVVEKLADQPDLQQTFREIAMQQLPAGDDEGRAIYARGVIGSALEQTIELEKNYLLAARNRADASGDAETTAQIALKLMDLDRELMLIKSRRA</sequence>
<keyword evidence="9" id="KW-0862">Zinc</keyword>
<dbReference type="PANTHER" id="PTHR30313">
    <property type="entry name" value="DNA PRIMASE"/>
    <property type="match status" value="1"/>
</dbReference>
<evidence type="ECO:0000256" key="1">
    <source>
        <dbReference type="ARBA" id="ARBA00001947"/>
    </source>
</evidence>
<dbReference type="EMBL" id="CAFBNO010000074">
    <property type="protein sequence ID" value="CAB4961415.1"/>
    <property type="molecule type" value="Genomic_DNA"/>
</dbReference>
<evidence type="ECO:0000256" key="5">
    <source>
        <dbReference type="ARBA" id="ARBA00022695"/>
    </source>
</evidence>
<keyword evidence="6" id="KW-0235">DNA replication</keyword>
<dbReference type="GO" id="GO:0005737">
    <property type="term" value="C:cytoplasm"/>
    <property type="evidence" value="ECO:0007669"/>
    <property type="project" value="TreeGrafter"/>
</dbReference>
<dbReference type="GO" id="GO:0006269">
    <property type="term" value="P:DNA replication, synthesis of primer"/>
    <property type="evidence" value="ECO:0007669"/>
    <property type="project" value="UniProtKB-KW"/>
</dbReference>
<dbReference type="SUPFAM" id="SSF57783">
    <property type="entry name" value="Zinc beta-ribbon"/>
    <property type="match status" value="1"/>
</dbReference>
<evidence type="ECO:0000256" key="12">
    <source>
        <dbReference type="ARBA" id="ARBA00023163"/>
    </source>
</evidence>
<name>A0A6J7L0E6_9ZZZZ</name>
<dbReference type="GO" id="GO:1990077">
    <property type="term" value="C:primosome complex"/>
    <property type="evidence" value="ECO:0007669"/>
    <property type="project" value="UniProtKB-KW"/>
</dbReference>
<keyword evidence="5" id="KW-0548">Nucleotidyltransferase</keyword>
<dbReference type="InterPro" id="IPR050219">
    <property type="entry name" value="DnaG_primase"/>
</dbReference>
<dbReference type="Pfam" id="PF08275">
    <property type="entry name" value="DNAG_N"/>
    <property type="match status" value="1"/>
</dbReference>
<feature type="domain" description="Toprim" evidence="13">
    <location>
        <begin position="258"/>
        <end position="344"/>
    </location>
</feature>
<dbReference type="Gene3D" id="3.40.1360.10">
    <property type="match status" value="1"/>
</dbReference>
<dbReference type="InterPro" id="IPR016136">
    <property type="entry name" value="DNA_helicase_N/primase_C"/>
</dbReference>
<protein>
    <submittedName>
        <fullName evidence="14">Unannotated protein</fullName>
    </submittedName>
</protein>
<dbReference type="Pfam" id="PF13662">
    <property type="entry name" value="Toprim_4"/>
    <property type="match status" value="1"/>
</dbReference>
<dbReference type="GO" id="GO:0008270">
    <property type="term" value="F:zinc ion binding"/>
    <property type="evidence" value="ECO:0007669"/>
    <property type="project" value="UniProtKB-KW"/>
</dbReference>
<dbReference type="Pfam" id="PF10410">
    <property type="entry name" value="DnaB_bind"/>
    <property type="match status" value="1"/>
</dbReference>
<evidence type="ECO:0000256" key="7">
    <source>
        <dbReference type="ARBA" id="ARBA00022723"/>
    </source>
</evidence>
<evidence type="ECO:0000256" key="6">
    <source>
        <dbReference type="ARBA" id="ARBA00022705"/>
    </source>
</evidence>
<keyword evidence="3" id="KW-0639">Primosome</keyword>
<dbReference type="InterPro" id="IPR037068">
    <property type="entry name" value="DNA_primase_core_N_sf"/>
</dbReference>
<dbReference type="SUPFAM" id="SSF56731">
    <property type="entry name" value="DNA primase core"/>
    <property type="match status" value="1"/>
</dbReference>
<evidence type="ECO:0000256" key="3">
    <source>
        <dbReference type="ARBA" id="ARBA00022515"/>
    </source>
</evidence>
<keyword evidence="8" id="KW-0863">Zinc-finger</keyword>
<evidence type="ECO:0000256" key="9">
    <source>
        <dbReference type="ARBA" id="ARBA00022833"/>
    </source>
</evidence>
<dbReference type="InterPro" id="IPR013264">
    <property type="entry name" value="DNAG_N"/>
</dbReference>
<dbReference type="PANTHER" id="PTHR30313:SF2">
    <property type="entry name" value="DNA PRIMASE"/>
    <property type="match status" value="1"/>
</dbReference>
<dbReference type="AlphaFoldDB" id="A0A6J7L0E6"/>
<proteinExistence type="inferred from homology"/>
<dbReference type="PIRSF" id="PIRSF002811">
    <property type="entry name" value="DnaG"/>
    <property type="match status" value="1"/>
</dbReference>
<dbReference type="SMART" id="SM00400">
    <property type="entry name" value="ZnF_CHCC"/>
    <property type="match status" value="1"/>
</dbReference>
<dbReference type="PROSITE" id="PS50880">
    <property type="entry name" value="TOPRIM"/>
    <property type="match status" value="1"/>
</dbReference>
<evidence type="ECO:0000256" key="11">
    <source>
        <dbReference type="ARBA" id="ARBA00023125"/>
    </source>
</evidence>